<dbReference type="Proteomes" id="UP000434172">
    <property type="component" value="Unassembled WGS sequence"/>
</dbReference>
<sequence length="10" mass="1137">MSLEILSMLT</sequence>
<protein>
    <submittedName>
        <fullName evidence="1">Uncharacterized protein</fullName>
    </submittedName>
</protein>
<organism evidence="1 2">
    <name type="scientific">Colletotrichum asianum</name>
    <dbReference type="NCBI Taxonomy" id="702518"/>
    <lineage>
        <taxon>Eukaryota</taxon>
        <taxon>Fungi</taxon>
        <taxon>Dikarya</taxon>
        <taxon>Ascomycota</taxon>
        <taxon>Pezizomycotina</taxon>
        <taxon>Sordariomycetes</taxon>
        <taxon>Hypocreomycetidae</taxon>
        <taxon>Glomerellales</taxon>
        <taxon>Glomerellaceae</taxon>
        <taxon>Colletotrichum</taxon>
        <taxon>Colletotrichum gloeosporioides species complex</taxon>
    </lineage>
</organism>
<accession>A0A8H3W9Z5</accession>
<name>A0A8H3W9Z5_9PEZI</name>
<proteinExistence type="predicted"/>
<keyword evidence="2" id="KW-1185">Reference proteome</keyword>
<dbReference type="EMBL" id="WOWK01000065">
    <property type="protein sequence ID" value="KAF0321972.1"/>
    <property type="molecule type" value="Genomic_DNA"/>
</dbReference>
<evidence type="ECO:0000313" key="2">
    <source>
        <dbReference type="Proteomes" id="UP000434172"/>
    </source>
</evidence>
<comment type="caution">
    <text evidence="1">The sequence shown here is derived from an EMBL/GenBank/DDBJ whole genome shotgun (WGS) entry which is preliminary data.</text>
</comment>
<reference evidence="1 2" key="1">
    <citation type="submission" date="2019-12" db="EMBL/GenBank/DDBJ databases">
        <title>A genome sequence resource for the geographically widespread anthracnose pathogen Colletotrichum asianum.</title>
        <authorList>
            <person name="Meng Y."/>
        </authorList>
    </citation>
    <scope>NUCLEOTIDE SEQUENCE [LARGE SCALE GENOMIC DNA]</scope>
    <source>
        <strain evidence="1 2">ICMP 18580</strain>
    </source>
</reference>
<evidence type="ECO:0000313" key="1">
    <source>
        <dbReference type="EMBL" id="KAF0321972.1"/>
    </source>
</evidence>
<gene>
    <name evidence="1" type="ORF">GQ607_010698</name>
</gene>